<dbReference type="RefSeq" id="WP_075080525.1">
    <property type="nucleotide sequence ID" value="NZ_BDCO01000002.1"/>
</dbReference>
<name>A0A146GE59_TERSA</name>
<dbReference type="OrthoDB" id="5297629at2"/>
<proteinExistence type="predicted"/>
<reference evidence="3" key="1">
    <citation type="journal article" date="2017" name="Genome Announc.">
        <title>Draft Genome Sequence of Terrimicrobium sacchariphilum NM-5T, a Facultative Anaerobic Soil Bacterium of the Class Spartobacteria.</title>
        <authorList>
            <person name="Qiu Y.L."/>
            <person name="Tourlousse D.M."/>
            <person name="Matsuura N."/>
            <person name="Ohashi A."/>
            <person name="Sekiguchi Y."/>
        </authorList>
    </citation>
    <scope>NUCLEOTIDE SEQUENCE [LARGE SCALE GENOMIC DNA]</scope>
    <source>
        <strain evidence="3">NM-5</strain>
    </source>
</reference>
<keyword evidence="3" id="KW-1185">Reference proteome</keyword>
<dbReference type="InParanoid" id="A0A146GE59"/>
<protein>
    <recommendedName>
        <fullName evidence="1">SiaC family regulatory phosphoprotein domain-containing protein</fullName>
    </recommendedName>
</protein>
<dbReference type="EMBL" id="BDCO01000002">
    <property type="protein sequence ID" value="GAT34937.1"/>
    <property type="molecule type" value="Genomic_DNA"/>
</dbReference>
<evidence type="ECO:0000313" key="3">
    <source>
        <dbReference type="Proteomes" id="UP000076023"/>
    </source>
</evidence>
<evidence type="ECO:0000259" key="1">
    <source>
        <dbReference type="Pfam" id="PF09345"/>
    </source>
</evidence>
<dbReference type="AlphaFoldDB" id="A0A146GE59"/>
<accession>A0A146GE59</accession>
<comment type="caution">
    <text evidence="2">The sequence shown here is derived from an EMBL/GenBank/DDBJ whole genome shotgun (WGS) entry which is preliminary data.</text>
</comment>
<feature type="domain" description="SiaC family regulatory phosphoprotein" evidence="1">
    <location>
        <begin position="6"/>
        <end position="116"/>
    </location>
</feature>
<dbReference type="Proteomes" id="UP000076023">
    <property type="component" value="Unassembled WGS sequence"/>
</dbReference>
<gene>
    <name evidence="2" type="ORF">TSACC_23371</name>
</gene>
<evidence type="ECO:0000313" key="2">
    <source>
        <dbReference type="EMBL" id="GAT34937.1"/>
    </source>
</evidence>
<organism evidence="2 3">
    <name type="scientific">Terrimicrobium sacchariphilum</name>
    <dbReference type="NCBI Taxonomy" id="690879"/>
    <lineage>
        <taxon>Bacteria</taxon>
        <taxon>Pseudomonadati</taxon>
        <taxon>Verrucomicrobiota</taxon>
        <taxon>Terrimicrobiia</taxon>
        <taxon>Terrimicrobiales</taxon>
        <taxon>Terrimicrobiaceae</taxon>
        <taxon>Terrimicrobium</taxon>
    </lineage>
</organism>
<dbReference type="InterPro" id="IPR018530">
    <property type="entry name" value="SiaC"/>
</dbReference>
<dbReference type="STRING" id="690879.TSACC_23371"/>
<dbReference type="Pfam" id="PF09345">
    <property type="entry name" value="SiaC"/>
    <property type="match status" value="1"/>
</dbReference>
<sequence length="127" mass="14557">MSPLEIPATDYTPHVFEDSKTGVIWFKGEAYPENASAYFQPIMEWMRSRIGEKQPLKLAFSLDYLNTSSTKALLDLLALLEAYHQQGGKVSVIWYYQSDLEVMKETGEELLHDFSLPRLLEPLGRLT</sequence>